<name>A0A7S4BE72_CHRCT</name>
<dbReference type="Pfam" id="PF25144">
    <property type="entry name" value="Zn_ribbon_IFT122"/>
    <property type="match status" value="1"/>
</dbReference>
<reference evidence="5" key="1">
    <citation type="submission" date="2021-01" db="EMBL/GenBank/DDBJ databases">
        <authorList>
            <person name="Corre E."/>
            <person name="Pelletier E."/>
            <person name="Niang G."/>
            <person name="Scheremetjew M."/>
            <person name="Finn R."/>
            <person name="Kale V."/>
            <person name="Holt S."/>
            <person name="Cochrane G."/>
            <person name="Meng A."/>
            <person name="Brown T."/>
            <person name="Cohen L."/>
        </authorList>
    </citation>
    <scope>NUCLEOTIDE SEQUENCE</scope>
    <source>
        <strain evidence="5">CCMP645</strain>
    </source>
</reference>
<dbReference type="PANTHER" id="PTHR12764">
    <property type="entry name" value="WD REPEAT DOMAIN-RELATED"/>
    <property type="match status" value="1"/>
</dbReference>
<evidence type="ECO:0000256" key="1">
    <source>
        <dbReference type="ARBA" id="ARBA00022574"/>
    </source>
</evidence>
<dbReference type="GO" id="GO:0030991">
    <property type="term" value="C:intraciliary transport particle A"/>
    <property type="evidence" value="ECO:0007669"/>
    <property type="project" value="TreeGrafter"/>
</dbReference>
<evidence type="ECO:0000313" key="5">
    <source>
        <dbReference type="EMBL" id="CAE0761961.1"/>
    </source>
</evidence>
<protein>
    <recommendedName>
        <fullName evidence="4">Fe2OG dioxygenase domain-containing protein</fullName>
    </recommendedName>
</protein>
<dbReference type="GO" id="GO:0035721">
    <property type="term" value="P:intraciliary retrograde transport"/>
    <property type="evidence" value="ECO:0007669"/>
    <property type="project" value="TreeGrafter"/>
</dbReference>
<dbReference type="InterPro" id="IPR005123">
    <property type="entry name" value="Oxoglu/Fe-dep_dioxygenase_dom"/>
</dbReference>
<feature type="region of interest" description="Disordered" evidence="3">
    <location>
        <begin position="585"/>
        <end position="604"/>
    </location>
</feature>
<keyword evidence="1" id="KW-0853">WD repeat</keyword>
<dbReference type="AlphaFoldDB" id="A0A7S4BE72"/>
<dbReference type="GO" id="GO:1905515">
    <property type="term" value="P:non-motile cilium assembly"/>
    <property type="evidence" value="ECO:0007669"/>
    <property type="project" value="TreeGrafter"/>
</dbReference>
<feature type="domain" description="Fe2OG dioxygenase" evidence="4">
    <location>
        <begin position="185"/>
        <end position="306"/>
    </location>
</feature>
<dbReference type="EMBL" id="HBIZ01023048">
    <property type="protein sequence ID" value="CAE0761961.1"/>
    <property type="molecule type" value="Transcribed_RNA"/>
</dbReference>
<proteinExistence type="predicted"/>
<dbReference type="PROSITE" id="PS51471">
    <property type="entry name" value="FE2OG_OXY"/>
    <property type="match status" value="1"/>
</dbReference>
<evidence type="ECO:0000256" key="2">
    <source>
        <dbReference type="ARBA" id="ARBA00022737"/>
    </source>
</evidence>
<dbReference type="InterPro" id="IPR056470">
    <property type="entry name" value="BesD/HalB-like"/>
</dbReference>
<dbReference type="InterPro" id="IPR039857">
    <property type="entry name" value="Ift122/121"/>
</dbReference>
<dbReference type="Pfam" id="PF23169">
    <property type="entry name" value="HalD"/>
    <property type="match status" value="1"/>
</dbReference>
<sequence length="742" mass="82925">MTTFSEYAIDTIPPEALSKGGPRIEGKRGVQHTLLPIVQLLGGETFNVSESEAQIPLPPSFFLHIVENPAEVGEPTFDPDVHLALREPSHVALLPEFELVSPSEVPQVNSASGSRLAYTLPFDMLSPAGVQALHAVLMREKVHAHRNHRNVELRGVYYRSPFVRALMNDASLLAHFGRLIGEPVVPHKLLMDAPSVNFGESESSSVIGSTVDPWHFDSVSYVCVALVSEVESMVGGELQVLKRPKDEAIDLIEATLNRPPADEMVTLNYERAGRCILAQGSEVLHRVTRVRKALEPRMSIVMAFQPANPFQPDKTVLDTWERFDVTLGSAAFEFFRLKAHNMGGALMHLATTQHATRDREALAAKLRVVAAELERAAALINHETSDFIGFVNETDLDNRARAADAADAATYTAFWENRQRSDYYFAYNSIYKFTDEPFTALTPDTIFNISRFLLSWLLKEEVPYGISKAYCMFALAKQARTLNANKLARFMLDKLAHYKIPMAWQDQVDVFALSLRARPCNDAEELLPSCYRCQTVNPLLNQNGDKCVTCGHPFLRSFCSFEILPLVRFTPPPHMSDDEAVALIRREPPPRRPKRAATANPWRQQEGRDVQTLALAGDVDAAEEVGALDIDEPFTKAMLDFDPSADFTPTVADAEMLNEMERSEVYVLSWPQRSVPKEFYRNMIPDVPVVLCHSCNHFFHEEDWEFAVMQKGACPFCAEKIDASYGSGAVEPESRDTEPTGL</sequence>
<evidence type="ECO:0000256" key="3">
    <source>
        <dbReference type="SAM" id="MobiDB-lite"/>
    </source>
</evidence>
<gene>
    <name evidence="5" type="ORF">PCAR00345_LOCUS14573</name>
</gene>
<keyword evidence="2" id="KW-0677">Repeat</keyword>
<dbReference type="GO" id="GO:0097730">
    <property type="term" value="C:non-motile cilium"/>
    <property type="evidence" value="ECO:0007669"/>
    <property type="project" value="TreeGrafter"/>
</dbReference>
<dbReference type="Pfam" id="PF25143">
    <property type="entry name" value="Zn_ribbon_IFT122_C"/>
    <property type="match status" value="1"/>
</dbReference>
<accession>A0A7S4BE72</accession>
<evidence type="ECO:0000259" key="4">
    <source>
        <dbReference type="PROSITE" id="PS51471"/>
    </source>
</evidence>
<dbReference type="PANTHER" id="PTHR12764:SF4">
    <property type="entry name" value="INTRAFLAGELLAR TRANSPORT PROTEIN 122 HOMOLOG"/>
    <property type="match status" value="1"/>
</dbReference>
<dbReference type="GO" id="GO:0061512">
    <property type="term" value="P:protein localization to cilium"/>
    <property type="evidence" value="ECO:0007669"/>
    <property type="project" value="TreeGrafter"/>
</dbReference>
<dbReference type="InterPro" id="IPR056838">
    <property type="entry name" value="Zn_ribbon_IFT122"/>
</dbReference>
<organism evidence="5">
    <name type="scientific">Chrysotila carterae</name>
    <name type="common">Marine alga</name>
    <name type="synonym">Syracosphaera carterae</name>
    <dbReference type="NCBI Taxonomy" id="13221"/>
    <lineage>
        <taxon>Eukaryota</taxon>
        <taxon>Haptista</taxon>
        <taxon>Haptophyta</taxon>
        <taxon>Prymnesiophyceae</taxon>
        <taxon>Isochrysidales</taxon>
        <taxon>Isochrysidaceae</taxon>
        <taxon>Chrysotila</taxon>
    </lineage>
</organism>